<organism evidence="1 2">
    <name type="scientific">Leptospira bandrabouensis</name>
    <dbReference type="NCBI Taxonomy" id="2484903"/>
    <lineage>
        <taxon>Bacteria</taxon>
        <taxon>Pseudomonadati</taxon>
        <taxon>Spirochaetota</taxon>
        <taxon>Spirochaetia</taxon>
        <taxon>Leptospirales</taxon>
        <taxon>Leptospiraceae</taxon>
        <taxon>Leptospira</taxon>
    </lineage>
</organism>
<dbReference type="EMBL" id="RQHU01000014">
    <property type="protein sequence ID" value="TGN13487.1"/>
    <property type="molecule type" value="Genomic_DNA"/>
</dbReference>
<protein>
    <submittedName>
        <fullName evidence="1">Uncharacterized protein</fullName>
    </submittedName>
</protein>
<accession>A0A6H3NP47</accession>
<evidence type="ECO:0000313" key="2">
    <source>
        <dbReference type="Proteomes" id="UP000297649"/>
    </source>
</evidence>
<comment type="caution">
    <text evidence="1">The sequence shown here is derived from an EMBL/GenBank/DDBJ whole genome shotgun (WGS) entry which is preliminary data.</text>
</comment>
<name>A0A6H3NP47_9LEPT</name>
<evidence type="ECO:0000313" key="1">
    <source>
        <dbReference type="EMBL" id="TGN13487.1"/>
    </source>
</evidence>
<reference evidence="1" key="1">
    <citation type="journal article" date="2019" name="PLoS Negl. Trop. Dis.">
        <title>Revisiting the worldwide diversity of Leptospira species in the environment.</title>
        <authorList>
            <person name="Vincent A.T."/>
            <person name="Schiettekatte O."/>
            <person name="Bourhy P."/>
            <person name="Veyrier F.J."/>
            <person name="Picardeau M."/>
        </authorList>
    </citation>
    <scope>NUCLEOTIDE SEQUENCE [LARGE SCALE GENOMIC DNA]</scope>
    <source>
        <strain evidence="1">201601109</strain>
    </source>
</reference>
<dbReference type="AlphaFoldDB" id="A0A6H3NP47"/>
<gene>
    <name evidence="1" type="ORF">EHR08_11565</name>
</gene>
<dbReference type="RefSeq" id="WP_135781436.1">
    <property type="nucleotide sequence ID" value="NZ_RQHU01000014.1"/>
</dbReference>
<keyword evidence="2" id="KW-1185">Reference proteome</keyword>
<proteinExistence type="predicted"/>
<dbReference type="Proteomes" id="UP000297649">
    <property type="component" value="Unassembled WGS sequence"/>
</dbReference>
<sequence length="156" mass="18118">MCNDPNVPSRLHTGGRAAQEFDDSSEILFRHFLPNEQNEIRSDSIDVRKTSMNRGKFMDEISDSFYALKDYSEKDKLKIFGITVGKIRDLEIEVEESKSNSPKRLFRFNPVHDPTPCMYPHTLIVPVENSTPLHEIRPSSVKARYRSYIINHSQIY</sequence>